<dbReference type="EMBL" id="LT899436">
    <property type="protein sequence ID" value="SNR16766.1"/>
    <property type="molecule type" value="Genomic_DNA"/>
</dbReference>
<evidence type="ECO:0000256" key="1">
    <source>
        <dbReference type="SAM" id="Phobius"/>
    </source>
</evidence>
<keyword evidence="1" id="KW-0812">Transmembrane</keyword>
<reference evidence="2 3" key="1">
    <citation type="submission" date="2017-07" db="EMBL/GenBank/DDBJ databases">
        <authorList>
            <person name="Sun Z.S."/>
            <person name="Albrecht U."/>
            <person name="Echele G."/>
            <person name="Lee C.C."/>
        </authorList>
    </citation>
    <scope>NUCLEOTIDE SEQUENCE [LARGE SCALE GENOMIC DNA]</scope>
    <source>
        <strain evidence="3">type strain: KCTC 22618</strain>
    </source>
</reference>
<gene>
    <name evidence="2" type="ORF">TJEJU_3110</name>
</gene>
<sequence>MNRILKIGIKINRFFMVVSGILFFFFILDISLELQILALLSAIVLGGYQVLFTFVLSLSNSDLKPAKSVFIFYFSSIILYFIFYLAALKNYFRFYNDCVFSGVAIFLALYLTWFLEKSYQNNQN</sequence>
<keyword evidence="1" id="KW-0472">Membrane</keyword>
<proteinExistence type="predicted"/>
<feature type="transmembrane region" description="Helical" evidence="1">
    <location>
        <begin position="12"/>
        <end position="30"/>
    </location>
</feature>
<protein>
    <submittedName>
        <fullName evidence="2">Uncharacterized protein</fullName>
    </submittedName>
</protein>
<feature type="transmembrane region" description="Helical" evidence="1">
    <location>
        <begin position="70"/>
        <end position="88"/>
    </location>
</feature>
<evidence type="ECO:0000313" key="3">
    <source>
        <dbReference type="Proteomes" id="UP000215214"/>
    </source>
</evidence>
<dbReference type="KEGG" id="tje:TJEJU_3110"/>
<keyword evidence="1" id="KW-1133">Transmembrane helix</keyword>
<organism evidence="2 3">
    <name type="scientific">Tenacibaculum jejuense</name>
    <dbReference type="NCBI Taxonomy" id="584609"/>
    <lineage>
        <taxon>Bacteria</taxon>
        <taxon>Pseudomonadati</taxon>
        <taxon>Bacteroidota</taxon>
        <taxon>Flavobacteriia</taxon>
        <taxon>Flavobacteriales</taxon>
        <taxon>Flavobacteriaceae</taxon>
        <taxon>Tenacibaculum</taxon>
    </lineage>
</organism>
<accession>A0A238UCM9</accession>
<feature type="transmembrane region" description="Helical" evidence="1">
    <location>
        <begin position="94"/>
        <end position="115"/>
    </location>
</feature>
<keyword evidence="3" id="KW-1185">Reference proteome</keyword>
<name>A0A238UCM9_9FLAO</name>
<evidence type="ECO:0000313" key="2">
    <source>
        <dbReference type="EMBL" id="SNR16766.1"/>
    </source>
</evidence>
<feature type="transmembrane region" description="Helical" evidence="1">
    <location>
        <begin position="36"/>
        <end position="58"/>
    </location>
</feature>
<dbReference type="AlphaFoldDB" id="A0A238UCM9"/>
<dbReference type="Proteomes" id="UP000215214">
    <property type="component" value="Chromosome TJEJU"/>
</dbReference>